<dbReference type="Proteomes" id="UP000789860">
    <property type="component" value="Unassembled WGS sequence"/>
</dbReference>
<comment type="caution">
    <text evidence="1">The sequence shown here is derived from an EMBL/GenBank/DDBJ whole genome shotgun (WGS) entry which is preliminary data.</text>
</comment>
<accession>A0ACA9L7H2</accession>
<reference evidence="1" key="1">
    <citation type="submission" date="2021-06" db="EMBL/GenBank/DDBJ databases">
        <authorList>
            <person name="Kallberg Y."/>
            <person name="Tangrot J."/>
            <person name="Rosling A."/>
        </authorList>
    </citation>
    <scope>NUCLEOTIDE SEQUENCE</scope>
    <source>
        <strain evidence="1">AU212A</strain>
    </source>
</reference>
<name>A0ACA9L7H2_9GLOM</name>
<keyword evidence="2" id="KW-1185">Reference proteome</keyword>
<gene>
    <name evidence="1" type="ORF">SCALOS_LOCUS3605</name>
</gene>
<evidence type="ECO:0000313" key="1">
    <source>
        <dbReference type="EMBL" id="CAG8509781.1"/>
    </source>
</evidence>
<sequence>GNSQIDPPLSSNDGPMSSGEGKLTDNCDPPPLPASVGGDLVLGPIGGDSSAEERNLTEHHLGHFRDDPFGFMMQMGAFYQGTGWRSYRNYIGTRIYYEGYTDEMRERVLNSERVLYMIAYLAEKQVTLLSQTLPNATPKMIAKRKKILEKELQVVANGMVDKLIADLNSIRFLRFFVFFVNNILVRMYHQGIHISEREFQELFITSIIQQLRRIAIHAAQNSQSLIVLPCHKSHVDYFVISYIFFRLGLALPHITAGDNLDLPIVGKVLKRGGAFFIRRTWGEDQLYGSVVKEYVECLLESGHNVECFIEGTRSRTGKLLPPKLGILKIILDCILSGRAKDCWIVPVSLQYDKVIETETYVNELLGTPKERETLWGVVTNTRLLQLKWGRIDVSVVMPTALVGTVILTLRGRGVGRNELIRRVEWLRAAILAKGGRVKEFGGMSTAEIVDRAITVLKDLIKERKDLLEPVFYAEKRFELSFYRNQVMHLFVSEAMYTKIKQGGARPTQRLDRNTLLKEVEFLSQLLKGEFIYNPGQIKTNVDNTLVGLKNDHVLDYDDKYVELSDAERAFGRENYDFYCFLIWPFVETYWLAAISLFSMTPTNIHPQPATTIVNKTANSKPVPITWFNENDFLNKCQLFGKTLYYQGDLSYFEAVNKETLKNAFILLEDAGVIKVNRSRNAKIQPTIALTPEYVPTRNSDGVIEAKGELWNLVEKIGKFRREGKNRRDNATVSSRVLRLAEMVGTPTTADVVVVTNLMSRPAKAGKPEAKL</sequence>
<organism evidence="1 2">
    <name type="scientific">Scutellospora calospora</name>
    <dbReference type="NCBI Taxonomy" id="85575"/>
    <lineage>
        <taxon>Eukaryota</taxon>
        <taxon>Fungi</taxon>
        <taxon>Fungi incertae sedis</taxon>
        <taxon>Mucoromycota</taxon>
        <taxon>Glomeromycotina</taxon>
        <taxon>Glomeromycetes</taxon>
        <taxon>Diversisporales</taxon>
        <taxon>Gigasporaceae</taxon>
        <taxon>Scutellospora</taxon>
    </lineage>
</organism>
<proteinExistence type="predicted"/>
<evidence type="ECO:0000313" key="2">
    <source>
        <dbReference type="Proteomes" id="UP000789860"/>
    </source>
</evidence>
<dbReference type="EMBL" id="CAJVPM010004152">
    <property type="protein sequence ID" value="CAG8509781.1"/>
    <property type="molecule type" value="Genomic_DNA"/>
</dbReference>
<protein>
    <submittedName>
        <fullName evidence="1">6104_t:CDS:1</fullName>
    </submittedName>
</protein>
<feature type="non-terminal residue" evidence="1">
    <location>
        <position position="1"/>
    </location>
</feature>